<reference evidence="2 3" key="1">
    <citation type="submission" date="2016-08" db="EMBL/GenBank/DDBJ databases">
        <authorList>
            <person name="Seilhamer J.J."/>
        </authorList>
    </citation>
    <scope>NUCLEOTIDE SEQUENCE [LARGE SCALE GENOMIC DNA]</scope>
    <source>
        <strain evidence="2">L21-II-0</strain>
    </source>
</reference>
<accession>A0A1M4MK86</accession>
<dbReference type="Proteomes" id="UP000184671">
    <property type="component" value="Unassembled WGS sequence"/>
</dbReference>
<organism evidence="2 3">
    <name type="scientific">Methanoculleus chikugoensis</name>
    <dbReference type="NCBI Taxonomy" id="118126"/>
    <lineage>
        <taxon>Archaea</taxon>
        <taxon>Methanobacteriati</taxon>
        <taxon>Methanobacteriota</taxon>
        <taxon>Stenosarchaea group</taxon>
        <taxon>Methanomicrobia</taxon>
        <taxon>Methanomicrobiales</taxon>
        <taxon>Methanomicrobiaceae</taxon>
        <taxon>Methanoculleus</taxon>
    </lineage>
</organism>
<protein>
    <submittedName>
        <fullName evidence="2">Uncharacterized protein</fullName>
    </submittedName>
</protein>
<dbReference type="STRING" id="118126.L21_1151"/>
<evidence type="ECO:0000256" key="1">
    <source>
        <dbReference type="SAM" id="MobiDB-lite"/>
    </source>
</evidence>
<feature type="region of interest" description="Disordered" evidence="1">
    <location>
        <begin position="33"/>
        <end position="54"/>
    </location>
</feature>
<gene>
    <name evidence="2" type="ORF">L21_1151</name>
</gene>
<feature type="compositionally biased region" description="Basic and acidic residues" evidence="1">
    <location>
        <begin position="34"/>
        <end position="46"/>
    </location>
</feature>
<dbReference type="EMBL" id="FMID01000027">
    <property type="protein sequence ID" value="SCL75257.1"/>
    <property type="molecule type" value="Genomic_DNA"/>
</dbReference>
<name>A0A1M4MK86_9EURY</name>
<proteinExistence type="predicted"/>
<dbReference type="AlphaFoldDB" id="A0A1M4MK86"/>
<evidence type="ECO:0000313" key="3">
    <source>
        <dbReference type="Proteomes" id="UP000184671"/>
    </source>
</evidence>
<evidence type="ECO:0000313" key="2">
    <source>
        <dbReference type="EMBL" id="SCL75257.1"/>
    </source>
</evidence>
<sequence length="91" mass="9738">MDGRTGINPIHFLDFPGATGSGAEVWGTLSRRSHTPDAHLRGRVTGEPEIGMPGSERASVIEGIIGKIRIKCEITGTTAAHPQNHRKVAEK</sequence>